<gene>
    <name evidence="1" type="ORF">POPTR_001G120625v4</name>
</gene>
<name>A0ACC0TJK4_POPTR</name>
<evidence type="ECO:0000313" key="2">
    <source>
        <dbReference type="Proteomes" id="UP000006729"/>
    </source>
</evidence>
<dbReference type="EMBL" id="CM009290">
    <property type="protein sequence ID" value="KAI9401408.1"/>
    <property type="molecule type" value="Genomic_DNA"/>
</dbReference>
<accession>A0ACC0TJK4</accession>
<proteinExistence type="predicted"/>
<protein>
    <submittedName>
        <fullName evidence="1">Uncharacterized protein</fullName>
    </submittedName>
</protein>
<reference evidence="1 2" key="1">
    <citation type="journal article" date="2006" name="Science">
        <title>The genome of black cottonwood, Populus trichocarpa (Torr. &amp; Gray).</title>
        <authorList>
            <person name="Tuskan G.A."/>
            <person name="Difazio S."/>
            <person name="Jansson S."/>
            <person name="Bohlmann J."/>
            <person name="Grigoriev I."/>
            <person name="Hellsten U."/>
            <person name="Putnam N."/>
            <person name="Ralph S."/>
            <person name="Rombauts S."/>
            <person name="Salamov A."/>
            <person name="Schein J."/>
            <person name="Sterck L."/>
            <person name="Aerts A."/>
            <person name="Bhalerao R.R."/>
            <person name="Bhalerao R.P."/>
            <person name="Blaudez D."/>
            <person name="Boerjan W."/>
            <person name="Brun A."/>
            <person name="Brunner A."/>
            <person name="Busov V."/>
            <person name="Campbell M."/>
            <person name="Carlson J."/>
            <person name="Chalot M."/>
            <person name="Chapman J."/>
            <person name="Chen G.L."/>
            <person name="Cooper D."/>
            <person name="Coutinho P.M."/>
            <person name="Couturier J."/>
            <person name="Covert S."/>
            <person name="Cronk Q."/>
            <person name="Cunningham R."/>
            <person name="Davis J."/>
            <person name="Degroeve S."/>
            <person name="Dejardin A."/>
            <person name="Depamphilis C."/>
            <person name="Detter J."/>
            <person name="Dirks B."/>
            <person name="Dubchak I."/>
            <person name="Duplessis S."/>
            <person name="Ehlting J."/>
            <person name="Ellis B."/>
            <person name="Gendler K."/>
            <person name="Goodstein D."/>
            <person name="Gribskov M."/>
            <person name="Grimwood J."/>
            <person name="Groover A."/>
            <person name="Gunter L."/>
            <person name="Hamberger B."/>
            <person name="Heinze B."/>
            <person name="Helariutta Y."/>
            <person name="Henrissat B."/>
            <person name="Holligan D."/>
            <person name="Holt R."/>
            <person name="Huang W."/>
            <person name="Islam-Faridi N."/>
            <person name="Jones S."/>
            <person name="Jones-Rhoades M."/>
            <person name="Jorgensen R."/>
            <person name="Joshi C."/>
            <person name="Kangasjarvi J."/>
            <person name="Karlsson J."/>
            <person name="Kelleher C."/>
            <person name="Kirkpatrick R."/>
            <person name="Kirst M."/>
            <person name="Kohler A."/>
            <person name="Kalluri U."/>
            <person name="Larimer F."/>
            <person name="Leebens-Mack J."/>
            <person name="Leple J.C."/>
            <person name="Locascio P."/>
            <person name="Lou Y."/>
            <person name="Lucas S."/>
            <person name="Martin F."/>
            <person name="Montanini B."/>
            <person name="Napoli C."/>
            <person name="Nelson D.R."/>
            <person name="Nelson C."/>
            <person name="Nieminen K."/>
            <person name="Nilsson O."/>
            <person name="Pereda V."/>
            <person name="Peter G."/>
            <person name="Philippe R."/>
            <person name="Pilate G."/>
            <person name="Poliakov A."/>
            <person name="Razumovskaya J."/>
            <person name="Richardson P."/>
            <person name="Rinaldi C."/>
            <person name="Ritland K."/>
            <person name="Rouze P."/>
            <person name="Ryaboy D."/>
            <person name="Schmutz J."/>
            <person name="Schrader J."/>
            <person name="Segerman B."/>
            <person name="Shin H."/>
            <person name="Siddiqui A."/>
            <person name="Sterky F."/>
            <person name="Terry A."/>
            <person name="Tsai C.J."/>
            <person name="Uberbacher E."/>
            <person name="Unneberg P."/>
            <person name="Vahala J."/>
            <person name="Wall K."/>
            <person name="Wessler S."/>
            <person name="Yang G."/>
            <person name="Yin T."/>
            <person name="Douglas C."/>
            <person name="Marra M."/>
            <person name="Sandberg G."/>
            <person name="Van de Peer Y."/>
            <person name="Rokhsar D."/>
        </authorList>
    </citation>
    <scope>NUCLEOTIDE SEQUENCE [LARGE SCALE GENOMIC DNA]</scope>
    <source>
        <strain evidence="2">cv. Nisqually</strain>
    </source>
</reference>
<organism evidence="1 2">
    <name type="scientific">Populus trichocarpa</name>
    <name type="common">Western balsam poplar</name>
    <name type="synonym">Populus balsamifera subsp. trichocarpa</name>
    <dbReference type="NCBI Taxonomy" id="3694"/>
    <lineage>
        <taxon>Eukaryota</taxon>
        <taxon>Viridiplantae</taxon>
        <taxon>Streptophyta</taxon>
        <taxon>Embryophyta</taxon>
        <taxon>Tracheophyta</taxon>
        <taxon>Spermatophyta</taxon>
        <taxon>Magnoliopsida</taxon>
        <taxon>eudicotyledons</taxon>
        <taxon>Gunneridae</taxon>
        <taxon>Pentapetalae</taxon>
        <taxon>rosids</taxon>
        <taxon>fabids</taxon>
        <taxon>Malpighiales</taxon>
        <taxon>Salicaceae</taxon>
        <taxon>Saliceae</taxon>
        <taxon>Populus</taxon>
    </lineage>
</organism>
<keyword evidence="2" id="KW-1185">Reference proteome</keyword>
<sequence>MSEYSTVDSSSVFRYHCLILACLFTQMREFPAMLLGPVRLLVVFPAAFFGFLKLSRLILFFLAGLGSDGLSLPLHRMGVCPHCELKVVPLSTRKMGVGKIGFHSWLLANKLRDLRSAFSLLPLC</sequence>
<comment type="caution">
    <text evidence="1">The sequence shown here is derived from an EMBL/GenBank/DDBJ whole genome shotgun (WGS) entry which is preliminary data.</text>
</comment>
<evidence type="ECO:0000313" key="1">
    <source>
        <dbReference type="EMBL" id="KAI9401408.1"/>
    </source>
</evidence>
<dbReference type="Proteomes" id="UP000006729">
    <property type="component" value="Chromosome 1"/>
</dbReference>